<dbReference type="HOGENOM" id="CLU_000680_2_4_1"/>
<reference evidence="2 3" key="1">
    <citation type="journal article" date="2013" name="Nature">
        <title>Insights into bilaterian evolution from three spiralian genomes.</title>
        <authorList>
            <person name="Simakov O."/>
            <person name="Marletaz F."/>
            <person name="Cho S.J."/>
            <person name="Edsinger-Gonzales E."/>
            <person name="Havlak P."/>
            <person name="Hellsten U."/>
            <person name="Kuo D.H."/>
            <person name="Larsson T."/>
            <person name="Lv J."/>
            <person name="Arendt D."/>
            <person name="Savage R."/>
            <person name="Osoegawa K."/>
            <person name="de Jong P."/>
            <person name="Grimwood J."/>
            <person name="Chapman J.A."/>
            <person name="Shapiro H."/>
            <person name="Aerts A."/>
            <person name="Otillar R.P."/>
            <person name="Terry A.Y."/>
            <person name="Boore J.L."/>
            <person name="Grigoriev I.V."/>
            <person name="Lindberg D.R."/>
            <person name="Seaver E.C."/>
            <person name="Weisblat D.A."/>
            <person name="Putnam N.H."/>
            <person name="Rokhsar D.S."/>
        </authorList>
    </citation>
    <scope>NUCLEOTIDE SEQUENCE [LARGE SCALE GENOMIC DNA]</scope>
</reference>
<proteinExistence type="predicted"/>
<dbReference type="OrthoDB" id="6053896at2759"/>
<dbReference type="InterPro" id="IPR005135">
    <property type="entry name" value="Endo/exonuclease/phosphatase"/>
</dbReference>
<dbReference type="OMA" id="CRIPVHT"/>
<dbReference type="Gene3D" id="3.60.10.10">
    <property type="entry name" value="Endonuclease/exonuclease/phosphatase"/>
    <property type="match status" value="1"/>
</dbReference>
<dbReference type="GeneID" id="20234812"/>
<feature type="domain" description="Endonuclease/exonuclease/phosphatase" evidence="1">
    <location>
        <begin position="48"/>
        <end position="177"/>
    </location>
</feature>
<dbReference type="EMBL" id="KB201555">
    <property type="protein sequence ID" value="ESO95983.1"/>
    <property type="molecule type" value="Genomic_DNA"/>
</dbReference>
<keyword evidence="3" id="KW-1185">Reference proteome</keyword>
<dbReference type="SUPFAM" id="SSF56219">
    <property type="entry name" value="DNase I-like"/>
    <property type="match status" value="1"/>
</dbReference>
<dbReference type="Proteomes" id="UP000030746">
    <property type="component" value="Unassembled WGS sequence"/>
</dbReference>
<dbReference type="PANTHER" id="PTHR33710:SF71">
    <property type="entry name" value="ENDONUCLEASE_EXONUCLEASE_PHOSPHATASE DOMAIN-CONTAINING PROTEIN"/>
    <property type="match status" value="1"/>
</dbReference>
<gene>
    <name evidence="2" type="ORF">LOTGIDRAFT_144293</name>
</gene>
<dbReference type="InterPro" id="IPR036691">
    <property type="entry name" value="Endo/exonu/phosph_ase_sf"/>
</dbReference>
<dbReference type="PANTHER" id="PTHR33710">
    <property type="entry name" value="BNAC02G09200D PROTEIN"/>
    <property type="match status" value="1"/>
</dbReference>
<dbReference type="STRING" id="225164.V3ZWT6"/>
<evidence type="ECO:0000313" key="3">
    <source>
        <dbReference type="Proteomes" id="UP000030746"/>
    </source>
</evidence>
<dbReference type="Pfam" id="PF14529">
    <property type="entry name" value="Exo_endo_phos_2"/>
    <property type="match status" value="1"/>
</dbReference>
<accession>V3ZWT6</accession>
<name>V3ZWT6_LOTGI</name>
<dbReference type="GO" id="GO:0003824">
    <property type="term" value="F:catalytic activity"/>
    <property type="evidence" value="ECO:0007669"/>
    <property type="project" value="InterPro"/>
</dbReference>
<dbReference type="KEGG" id="lgi:LOTGIDRAFT_144293"/>
<organism evidence="2 3">
    <name type="scientific">Lottia gigantea</name>
    <name type="common">Giant owl limpet</name>
    <dbReference type="NCBI Taxonomy" id="225164"/>
    <lineage>
        <taxon>Eukaryota</taxon>
        <taxon>Metazoa</taxon>
        <taxon>Spiralia</taxon>
        <taxon>Lophotrochozoa</taxon>
        <taxon>Mollusca</taxon>
        <taxon>Gastropoda</taxon>
        <taxon>Patellogastropoda</taxon>
        <taxon>Lottioidea</taxon>
        <taxon>Lottiidae</taxon>
        <taxon>Lottia</taxon>
    </lineage>
</organism>
<evidence type="ECO:0000259" key="1">
    <source>
        <dbReference type="Pfam" id="PF14529"/>
    </source>
</evidence>
<feature type="non-terminal residue" evidence="2">
    <location>
        <position position="1"/>
    </location>
</feature>
<dbReference type="CDD" id="cd09076">
    <property type="entry name" value="L1-EN"/>
    <property type="match status" value="1"/>
</dbReference>
<evidence type="ECO:0000313" key="2">
    <source>
        <dbReference type="EMBL" id="ESO95983.1"/>
    </source>
</evidence>
<protein>
    <recommendedName>
        <fullName evidence="1">Endonuclease/exonuclease/phosphatase domain-containing protein</fullName>
    </recommendedName>
</protein>
<sequence>SHGSSNSAGTAILLCNNANVEILKCYPDPKGYYCIVTAHIFQTTYILVNTYSPIPDKDQFLYYQNLNNVIKTILDDHNYPILIGGDFNNVLNKEDDRLSGNYRIKKKGFKEIFNIINTYQLIDIYRFNMPMSKKYTWKQKKPSIHSRIDFWLVSEAVQERITNCKIIPNILSDHSTISINLTQNESKQGPSLRKFKNLTLH</sequence>
<dbReference type="CTD" id="20234812"/>
<dbReference type="AlphaFoldDB" id="V3ZWT6"/>
<dbReference type="RefSeq" id="XP_009053346.1">
    <property type="nucleotide sequence ID" value="XM_009055098.1"/>
</dbReference>